<evidence type="ECO:0000259" key="23">
    <source>
        <dbReference type="PROSITE" id="PS50011"/>
    </source>
</evidence>
<dbReference type="SUPFAM" id="SSF52047">
    <property type="entry name" value="RNI-like"/>
    <property type="match status" value="1"/>
</dbReference>
<feature type="domain" description="Protein kinase" evidence="23">
    <location>
        <begin position="508"/>
        <end position="807"/>
    </location>
</feature>
<keyword evidence="13" id="KW-0547">Nucleotide-binding</keyword>
<keyword evidence="19" id="KW-0325">Glycoprotein</keyword>
<dbReference type="InterPro" id="IPR051716">
    <property type="entry name" value="Plant_RL_S/T_kinase"/>
</dbReference>
<keyword evidence="14" id="KW-0418">Kinase</keyword>
<evidence type="ECO:0000256" key="17">
    <source>
        <dbReference type="ARBA" id="ARBA00023136"/>
    </source>
</evidence>
<dbReference type="Proteomes" id="UP000515121">
    <property type="component" value="Unplaced"/>
</dbReference>
<name>A0A6P6AHA9_DURZI</name>
<evidence type="ECO:0000256" key="9">
    <source>
        <dbReference type="ARBA" id="ARBA00022679"/>
    </source>
</evidence>
<keyword evidence="16 22" id="KW-1133">Transmembrane helix</keyword>
<dbReference type="InterPro" id="IPR008271">
    <property type="entry name" value="Ser/Thr_kinase_AS"/>
</dbReference>
<dbReference type="SUPFAM" id="SSF56112">
    <property type="entry name" value="Protein kinase-like (PK-like)"/>
    <property type="match status" value="1"/>
</dbReference>
<evidence type="ECO:0000256" key="4">
    <source>
        <dbReference type="ARBA" id="ARBA00012513"/>
    </source>
</evidence>
<sequence>MGVVFCLMEFPTICVLVSFTLLHCCLLINLQIAILLGIASFGVGGNETDQQALLEFKAKISSDQLGVMHLWNNSVHFCHWPGITCMLNLQNNSFSREIPQDVGRLRRLQELKLSNNSIVGEIPSNISGCSKLRVIKLSNNQLVGEIPVVIGSLSNLKVVIFIPQQFKRLSSAIPETLDHLANLTFFSVAEYELSGLVPSSLFTLSNLKVLDIGSNRIEGTLPWDLRFTIPSLEVLAVSNNQLSGSLSASISNSSNLIQLEVVLNTFTGNLPSFDKLEKLQWFAIAGNLLGSRRADDFNFLCTLTNATGLQVLLFFPTIIPECISNLSHSPYNRNAPEATSIRCKKKFSVRKCLISLDLSNNNLSGSIPPELLAGLSSLSIALDLSSNHLTGVLPTEVGNLKVLGALDVSRNMLSGVLPSTLGSCIRLEELVLGGNFFRGSIPNSLSLLRGLVVLELSHNNLSGAAPTEGIFRNSSATFIQGNSKLCGGSPDFHLPKYKISSRSRTSLPEIITVIVSGIIGEEKKAAYSELFGKFTFTVILPKHLKAADRFSSANLVGAGSFGSTLTACSSVDYQGNDFKSLGYEFMVHGSLEDWLHASVGTNIAEEAPKKLEFSQRLNVAVDVACALDYFHHHCETLIVHCDLKPNNILFDDEMVGNVGDFGLAKFMSADMQNYSTSLSSLLRGTIGYIAPEYGLGKKVSSCSDVYSNGILLLEMFTGKRPTDDMFKEDLNLRNYVKQALPERVAEITDPILLQEIVNQSKQRVERFLQCLISIFGIGVTCSAKSPSERMNMTNVTAELCSVGDKLLPTRLPH</sequence>
<dbReference type="EC" id="2.7.11.1" evidence="4"/>
<dbReference type="Pfam" id="PF08263">
    <property type="entry name" value="LRRNT_2"/>
    <property type="match status" value="1"/>
</dbReference>
<dbReference type="GO" id="GO:0005524">
    <property type="term" value="F:ATP binding"/>
    <property type="evidence" value="ECO:0007669"/>
    <property type="project" value="UniProtKB-KW"/>
</dbReference>
<comment type="catalytic activity">
    <reaction evidence="20">
        <text>L-threonyl-[protein] + ATP = O-phospho-L-threonyl-[protein] + ADP + H(+)</text>
        <dbReference type="Rhea" id="RHEA:46608"/>
        <dbReference type="Rhea" id="RHEA-COMP:11060"/>
        <dbReference type="Rhea" id="RHEA-COMP:11605"/>
        <dbReference type="ChEBI" id="CHEBI:15378"/>
        <dbReference type="ChEBI" id="CHEBI:30013"/>
        <dbReference type="ChEBI" id="CHEBI:30616"/>
        <dbReference type="ChEBI" id="CHEBI:61977"/>
        <dbReference type="ChEBI" id="CHEBI:456216"/>
        <dbReference type="EC" id="2.7.11.1"/>
    </reaction>
</comment>
<evidence type="ECO:0000256" key="7">
    <source>
        <dbReference type="ARBA" id="ARBA00022553"/>
    </source>
</evidence>
<gene>
    <name evidence="25" type="primary">LOC111309472</name>
</gene>
<dbReference type="Pfam" id="PF23598">
    <property type="entry name" value="LRR_14"/>
    <property type="match status" value="1"/>
</dbReference>
<evidence type="ECO:0000256" key="15">
    <source>
        <dbReference type="ARBA" id="ARBA00022840"/>
    </source>
</evidence>
<keyword evidence="8" id="KW-0433">Leucine-rich repeat</keyword>
<comment type="similarity">
    <text evidence="3">Belongs to the protein kinase superfamily. Ser/Thr protein kinase family.</text>
</comment>
<dbReference type="KEGG" id="dzi:111309472"/>
<keyword evidence="6" id="KW-0723">Serine/threonine-protein kinase</keyword>
<keyword evidence="24" id="KW-1185">Reference proteome</keyword>
<dbReference type="InterPro" id="IPR003591">
    <property type="entry name" value="Leu-rich_rpt_typical-subtyp"/>
</dbReference>
<dbReference type="Gene3D" id="3.80.10.10">
    <property type="entry name" value="Ribonuclease Inhibitor"/>
    <property type="match status" value="2"/>
</dbReference>
<comment type="subcellular location">
    <subcellularLocation>
        <location evidence="1">Cell membrane</location>
        <topology evidence="1">Single-pass membrane protein</topology>
    </subcellularLocation>
    <subcellularLocation>
        <location evidence="2">Membrane</location>
        <topology evidence="2">Single-pass type I membrane protein</topology>
    </subcellularLocation>
</comment>
<keyword evidence="5" id="KW-1003">Cell membrane</keyword>
<comment type="catalytic activity">
    <reaction evidence="21">
        <text>L-seryl-[protein] + ATP = O-phospho-L-seryl-[protein] + ADP + H(+)</text>
        <dbReference type="Rhea" id="RHEA:17989"/>
        <dbReference type="Rhea" id="RHEA-COMP:9863"/>
        <dbReference type="Rhea" id="RHEA-COMP:11604"/>
        <dbReference type="ChEBI" id="CHEBI:15378"/>
        <dbReference type="ChEBI" id="CHEBI:29999"/>
        <dbReference type="ChEBI" id="CHEBI:30616"/>
        <dbReference type="ChEBI" id="CHEBI:83421"/>
        <dbReference type="ChEBI" id="CHEBI:456216"/>
        <dbReference type="EC" id="2.7.11.1"/>
    </reaction>
</comment>
<accession>A0A6P6AHA9</accession>
<evidence type="ECO:0000313" key="25">
    <source>
        <dbReference type="RefSeq" id="XP_022764254.1"/>
    </source>
</evidence>
<evidence type="ECO:0000256" key="19">
    <source>
        <dbReference type="ARBA" id="ARBA00023180"/>
    </source>
</evidence>
<dbReference type="InterPro" id="IPR011009">
    <property type="entry name" value="Kinase-like_dom_sf"/>
</dbReference>
<keyword evidence="12" id="KW-0677">Repeat</keyword>
<keyword evidence="7" id="KW-0597">Phosphoprotein</keyword>
<evidence type="ECO:0000256" key="20">
    <source>
        <dbReference type="ARBA" id="ARBA00047899"/>
    </source>
</evidence>
<dbReference type="PRINTS" id="PR00019">
    <property type="entry name" value="LEURICHRPT"/>
</dbReference>
<dbReference type="PANTHER" id="PTHR48053:SF37">
    <property type="entry name" value="LEUCINE-RICH REPEAT PROTEIN KINASE FAMILY PROTEIN"/>
    <property type="match status" value="1"/>
</dbReference>
<dbReference type="RefSeq" id="XP_022764254.1">
    <property type="nucleotide sequence ID" value="XM_022908519.1"/>
</dbReference>
<evidence type="ECO:0000313" key="24">
    <source>
        <dbReference type="Proteomes" id="UP000515121"/>
    </source>
</evidence>
<dbReference type="SMART" id="SM00369">
    <property type="entry name" value="LRR_TYP"/>
    <property type="match status" value="7"/>
</dbReference>
<keyword evidence="18" id="KW-0675">Receptor</keyword>
<dbReference type="InterPro" id="IPR013210">
    <property type="entry name" value="LRR_N_plant-typ"/>
</dbReference>
<reference evidence="25" key="1">
    <citation type="submission" date="2025-08" db="UniProtKB">
        <authorList>
            <consortium name="RefSeq"/>
        </authorList>
    </citation>
    <scope>IDENTIFICATION</scope>
    <source>
        <tissue evidence="25">Fruit stalk</tissue>
    </source>
</reference>
<protein>
    <recommendedName>
        <fullName evidence="4">non-specific serine/threonine protein kinase</fullName>
        <ecNumber evidence="4">2.7.11.1</ecNumber>
    </recommendedName>
</protein>
<dbReference type="SMART" id="SM00220">
    <property type="entry name" value="S_TKc"/>
    <property type="match status" value="1"/>
</dbReference>
<evidence type="ECO:0000256" key="8">
    <source>
        <dbReference type="ARBA" id="ARBA00022614"/>
    </source>
</evidence>
<proteinExistence type="inferred from homology"/>
<dbReference type="InterPro" id="IPR055414">
    <property type="entry name" value="LRR_R13L4/SHOC2-like"/>
</dbReference>
<keyword evidence="10 22" id="KW-0812">Transmembrane</keyword>
<evidence type="ECO:0000256" key="3">
    <source>
        <dbReference type="ARBA" id="ARBA00008684"/>
    </source>
</evidence>
<dbReference type="GO" id="GO:0005886">
    <property type="term" value="C:plasma membrane"/>
    <property type="evidence" value="ECO:0007669"/>
    <property type="project" value="UniProtKB-SubCell"/>
</dbReference>
<dbReference type="FunFam" id="1.10.510.10:FF:000358">
    <property type="entry name" value="Putative leucine-rich repeat receptor-like serine/threonine-protein kinase"/>
    <property type="match status" value="1"/>
</dbReference>
<dbReference type="PANTHER" id="PTHR48053">
    <property type="entry name" value="LEUCINE RICH REPEAT FAMILY PROTEIN, EXPRESSED"/>
    <property type="match status" value="1"/>
</dbReference>
<dbReference type="AlphaFoldDB" id="A0A6P6AHA9"/>
<evidence type="ECO:0000256" key="22">
    <source>
        <dbReference type="SAM" id="Phobius"/>
    </source>
</evidence>
<keyword evidence="17 22" id="KW-0472">Membrane</keyword>
<evidence type="ECO:0000256" key="5">
    <source>
        <dbReference type="ARBA" id="ARBA00022475"/>
    </source>
</evidence>
<organism evidence="24 25">
    <name type="scientific">Durio zibethinus</name>
    <name type="common">Durian</name>
    <dbReference type="NCBI Taxonomy" id="66656"/>
    <lineage>
        <taxon>Eukaryota</taxon>
        <taxon>Viridiplantae</taxon>
        <taxon>Streptophyta</taxon>
        <taxon>Embryophyta</taxon>
        <taxon>Tracheophyta</taxon>
        <taxon>Spermatophyta</taxon>
        <taxon>Magnoliopsida</taxon>
        <taxon>eudicotyledons</taxon>
        <taxon>Gunneridae</taxon>
        <taxon>Pentapetalae</taxon>
        <taxon>rosids</taxon>
        <taxon>malvids</taxon>
        <taxon>Malvales</taxon>
        <taxon>Malvaceae</taxon>
        <taxon>Helicteroideae</taxon>
        <taxon>Durio</taxon>
    </lineage>
</organism>
<evidence type="ECO:0000256" key="6">
    <source>
        <dbReference type="ARBA" id="ARBA00022527"/>
    </source>
</evidence>
<dbReference type="FunFam" id="3.80.10.10:FF:000383">
    <property type="entry name" value="Leucine-rich repeat receptor protein kinase EMS1"/>
    <property type="match status" value="2"/>
</dbReference>
<evidence type="ECO:0000256" key="16">
    <source>
        <dbReference type="ARBA" id="ARBA00022989"/>
    </source>
</evidence>
<dbReference type="InterPro" id="IPR032675">
    <property type="entry name" value="LRR_dom_sf"/>
</dbReference>
<dbReference type="PROSITE" id="PS00108">
    <property type="entry name" value="PROTEIN_KINASE_ST"/>
    <property type="match status" value="1"/>
</dbReference>
<evidence type="ECO:0000256" key="12">
    <source>
        <dbReference type="ARBA" id="ARBA00022737"/>
    </source>
</evidence>
<dbReference type="Pfam" id="PF00560">
    <property type="entry name" value="LRR_1"/>
    <property type="match status" value="2"/>
</dbReference>
<evidence type="ECO:0000256" key="10">
    <source>
        <dbReference type="ARBA" id="ARBA00022692"/>
    </source>
</evidence>
<dbReference type="PROSITE" id="PS50011">
    <property type="entry name" value="PROTEIN_KINASE_DOM"/>
    <property type="match status" value="1"/>
</dbReference>
<dbReference type="InterPro" id="IPR000719">
    <property type="entry name" value="Prot_kinase_dom"/>
</dbReference>
<evidence type="ECO:0000256" key="13">
    <source>
        <dbReference type="ARBA" id="ARBA00022741"/>
    </source>
</evidence>
<dbReference type="InterPro" id="IPR001245">
    <property type="entry name" value="Ser-Thr/Tyr_kinase_cat_dom"/>
</dbReference>
<dbReference type="GeneID" id="111309472"/>
<keyword evidence="11" id="KW-0732">Signal</keyword>
<dbReference type="OrthoDB" id="1012203at2759"/>
<keyword evidence="9" id="KW-0808">Transferase</keyword>
<dbReference type="GO" id="GO:0004674">
    <property type="term" value="F:protein serine/threonine kinase activity"/>
    <property type="evidence" value="ECO:0007669"/>
    <property type="project" value="UniProtKB-KW"/>
</dbReference>
<dbReference type="InterPro" id="IPR001611">
    <property type="entry name" value="Leu-rich_rpt"/>
</dbReference>
<evidence type="ECO:0000256" key="21">
    <source>
        <dbReference type="ARBA" id="ARBA00048679"/>
    </source>
</evidence>
<evidence type="ECO:0000256" key="18">
    <source>
        <dbReference type="ARBA" id="ARBA00023170"/>
    </source>
</evidence>
<evidence type="ECO:0000256" key="2">
    <source>
        <dbReference type="ARBA" id="ARBA00004479"/>
    </source>
</evidence>
<evidence type="ECO:0000256" key="1">
    <source>
        <dbReference type="ARBA" id="ARBA00004162"/>
    </source>
</evidence>
<evidence type="ECO:0000256" key="14">
    <source>
        <dbReference type="ARBA" id="ARBA00022777"/>
    </source>
</evidence>
<dbReference type="Pfam" id="PF07714">
    <property type="entry name" value="PK_Tyr_Ser-Thr"/>
    <property type="match status" value="1"/>
</dbReference>
<keyword evidence="15" id="KW-0067">ATP-binding</keyword>
<evidence type="ECO:0000256" key="11">
    <source>
        <dbReference type="ARBA" id="ARBA00022729"/>
    </source>
</evidence>
<feature type="transmembrane region" description="Helical" evidence="22">
    <location>
        <begin position="12"/>
        <end position="41"/>
    </location>
</feature>
<dbReference type="Gene3D" id="1.10.510.10">
    <property type="entry name" value="Transferase(Phosphotransferase) domain 1"/>
    <property type="match status" value="1"/>
</dbReference>